<dbReference type="InterPro" id="IPR032675">
    <property type="entry name" value="LRR_dom_sf"/>
</dbReference>
<evidence type="ECO:0000313" key="3">
    <source>
        <dbReference type="Proteomes" id="UP000567179"/>
    </source>
</evidence>
<dbReference type="OrthoDB" id="3055325at2759"/>
<protein>
    <recommendedName>
        <fullName evidence="4">F-box domain-containing protein</fullName>
    </recommendedName>
</protein>
<evidence type="ECO:0000256" key="1">
    <source>
        <dbReference type="SAM" id="MobiDB-lite"/>
    </source>
</evidence>
<accession>A0A8H5EUJ1</accession>
<feature type="region of interest" description="Disordered" evidence="1">
    <location>
        <begin position="382"/>
        <end position="417"/>
    </location>
</feature>
<dbReference type="Proteomes" id="UP000567179">
    <property type="component" value="Unassembled WGS sequence"/>
</dbReference>
<keyword evidence="3" id="KW-1185">Reference proteome</keyword>
<proteinExistence type="predicted"/>
<gene>
    <name evidence="2" type="ORF">D9619_003511</name>
</gene>
<dbReference type="AlphaFoldDB" id="A0A8H5EUJ1"/>
<evidence type="ECO:0008006" key="4">
    <source>
        <dbReference type="Google" id="ProtNLM"/>
    </source>
</evidence>
<evidence type="ECO:0000313" key="2">
    <source>
        <dbReference type="EMBL" id="KAF5312852.1"/>
    </source>
</evidence>
<dbReference type="Gene3D" id="3.80.10.10">
    <property type="entry name" value="Ribonuclease Inhibitor"/>
    <property type="match status" value="1"/>
</dbReference>
<sequence length="496" mass="55743">MNEHSLWAVLPLQLPIWTTEMLRRSQEASLSVSIDPSIIKSDIVSKVLGQAHRMMDLTLRSGCSDALLEKLFADCGSLHVPKLRKLCLRKDYLPATPLLLPTRLFHGTVKLRHLELSRMDISWESDLLKDLTTLALEGTSRKPSWLQFQSMLQRMPRLQSLTIRHTLPSEPPEKKYTSPIHLPYLTMLCVDDEAVNCRPFFDMVSLSDRLETSKYWLCTGDQATAAHICHLLSSADRIATGKWLSASAQSLCINGVWNDLNPLNLSFNMANGLFDPSTLGDMRISSAYDLPGLKFRVTEGRTSRRLGDVYNDITIGMFQACHFQNLLELDLSTLWVSKLMPRFRDTLAATYATLPMLHTVIVGHNTASYLIDILSFRSDEQGNDGMADGSDAPPSGVSDEARGSGNVLEPSPQRSSSHISFPALRNLKMCEVTFSGRECDLELDHLKKCLITRSRCGVAILFLVLEDCEKIFSKDVVELRNLVPRVYWNEEGDNEL</sequence>
<comment type="caution">
    <text evidence="2">The sequence shown here is derived from an EMBL/GenBank/DDBJ whole genome shotgun (WGS) entry which is preliminary data.</text>
</comment>
<organism evidence="2 3">
    <name type="scientific">Psilocybe cf. subviscida</name>
    <dbReference type="NCBI Taxonomy" id="2480587"/>
    <lineage>
        <taxon>Eukaryota</taxon>
        <taxon>Fungi</taxon>
        <taxon>Dikarya</taxon>
        <taxon>Basidiomycota</taxon>
        <taxon>Agaricomycotina</taxon>
        <taxon>Agaricomycetes</taxon>
        <taxon>Agaricomycetidae</taxon>
        <taxon>Agaricales</taxon>
        <taxon>Agaricineae</taxon>
        <taxon>Strophariaceae</taxon>
        <taxon>Psilocybe</taxon>
    </lineage>
</organism>
<dbReference type="EMBL" id="JAACJJ010000056">
    <property type="protein sequence ID" value="KAF5312852.1"/>
    <property type="molecule type" value="Genomic_DNA"/>
</dbReference>
<dbReference type="SUPFAM" id="SSF52058">
    <property type="entry name" value="L domain-like"/>
    <property type="match status" value="1"/>
</dbReference>
<name>A0A8H5EUJ1_9AGAR</name>
<reference evidence="2 3" key="1">
    <citation type="journal article" date="2020" name="ISME J.">
        <title>Uncovering the hidden diversity of litter-decomposition mechanisms in mushroom-forming fungi.</title>
        <authorList>
            <person name="Floudas D."/>
            <person name="Bentzer J."/>
            <person name="Ahren D."/>
            <person name="Johansson T."/>
            <person name="Persson P."/>
            <person name="Tunlid A."/>
        </authorList>
    </citation>
    <scope>NUCLEOTIDE SEQUENCE [LARGE SCALE GENOMIC DNA]</scope>
    <source>
        <strain evidence="2 3">CBS 101986</strain>
    </source>
</reference>